<comment type="catalytic activity">
    <reaction evidence="6">
        <text>N(2)-formyl-N(1)-(5-phospho-beta-D-ribosyl)glycinamide + L-glutamine + ATP + H2O = 2-formamido-N(1)-(5-O-phospho-beta-D-ribosyl)acetamidine + L-glutamate + ADP + phosphate + H(+)</text>
        <dbReference type="Rhea" id="RHEA:17129"/>
        <dbReference type="ChEBI" id="CHEBI:15377"/>
        <dbReference type="ChEBI" id="CHEBI:15378"/>
        <dbReference type="ChEBI" id="CHEBI:29985"/>
        <dbReference type="ChEBI" id="CHEBI:30616"/>
        <dbReference type="ChEBI" id="CHEBI:43474"/>
        <dbReference type="ChEBI" id="CHEBI:58359"/>
        <dbReference type="ChEBI" id="CHEBI:147286"/>
        <dbReference type="ChEBI" id="CHEBI:147287"/>
        <dbReference type="ChEBI" id="CHEBI:456216"/>
        <dbReference type="EC" id="6.3.5.3"/>
    </reaction>
</comment>
<evidence type="ECO:0000256" key="1">
    <source>
        <dbReference type="ARBA" id="ARBA00022490"/>
    </source>
</evidence>
<comment type="pathway">
    <text evidence="6">Purine metabolism; IMP biosynthesis via de novo pathway; 5-amino-1-(5-phospho-D-ribosyl)imidazole from N(2)-formyl-N(1)-(5-phospho-D-ribosyl)glycinamide: step 1/2.</text>
</comment>
<dbReference type="InterPro" id="IPR003850">
    <property type="entry name" value="PurS"/>
</dbReference>
<dbReference type="EC" id="6.3.5.3" evidence="6"/>
<dbReference type="GO" id="GO:0006189">
    <property type="term" value="P:'de novo' IMP biosynthetic process"/>
    <property type="evidence" value="ECO:0007669"/>
    <property type="project" value="UniProtKB-UniRule"/>
</dbReference>
<evidence type="ECO:0000256" key="6">
    <source>
        <dbReference type="HAMAP-Rule" id="MF_01926"/>
    </source>
</evidence>
<comment type="function">
    <text evidence="6">Part of the phosphoribosylformylglycinamidine synthase complex involved in the purines biosynthetic pathway. Catalyzes the ATP-dependent conversion of formylglycinamide ribonucleotide (FGAR) and glutamine to yield formylglycinamidine ribonucleotide (FGAM) and glutamate. The FGAM synthase complex is composed of three subunits. PurQ produces an ammonia molecule by converting glutamine to glutamate. PurL transfers the ammonia molecule to FGAR to form FGAM in an ATP-dependent manner. PurS interacts with PurQ and PurL and is thought to assist in the transfer of the ammonia molecule from PurQ to PurL.</text>
</comment>
<dbReference type="InterPro" id="IPR036604">
    <property type="entry name" value="PurS-like_sf"/>
</dbReference>
<dbReference type="PANTHER" id="PTHR34696">
    <property type="entry name" value="PHOSPHORIBOSYLFORMYLGLYCINAMIDINE SYNTHASE SUBUNIT PURS"/>
    <property type="match status" value="1"/>
</dbReference>
<dbReference type="AlphaFoldDB" id="A0A650CH72"/>
<dbReference type="GO" id="GO:0004642">
    <property type="term" value="F:phosphoribosylformylglycinamidine synthase activity"/>
    <property type="evidence" value="ECO:0007669"/>
    <property type="project" value="UniProtKB-UniRule"/>
</dbReference>
<dbReference type="PANTHER" id="PTHR34696:SF1">
    <property type="entry name" value="PHOSPHORIBOSYLFORMYLGLYCINAMIDINE SYNTHASE SUBUNIT PURS"/>
    <property type="match status" value="1"/>
</dbReference>
<proteinExistence type="inferred from homology"/>
<comment type="subunit">
    <text evidence="6">Part of the FGAM synthase complex composed of 1 PurL, 1 PurQ and 2 PurS subunits.</text>
</comment>
<evidence type="ECO:0000256" key="5">
    <source>
        <dbReference type="ARBA" id="ARBA00022840"/>
    </source>
</evidence>
<comment type="similarity">
    <text evidence="6">Belongs to the PurS family.</text>
</comment>
<dbReference type="GO" id="GO:0005524">
    <property type="term" value="F:ATP binding"/>
    <property type="evidence" value="ECO:0007669"/>
    <property type="project" value="UniProtKB-UniRule"/>
</dbReference>
<evidence type="ECO:0000313" key="8">
    <source>
        <dbReference type="Proteomes" id="UP000427373"/>
    </source>
</evidence>
<accession>A0A650CH72</accession>
<dbReference type="HAMAP" id="MF_01926">
    <property type="entry name" value="PurS"/>
    <property type="match status" value="1"/>
</dbReference>
<gene>
    <name evidence="6 7" type="primary">purS</name>
    <name evidence="7" type="ORF">D1869_08390</name>
</gene>
<dbReference type="Proteomes" id="UP000427373">
    <property type="component" value="Chromosome"/>
</dbReference>
<keyword evidence="1 6" id="KW-0963">Cytoplasm</keyword>
<dbReference type="KEGG" id="soh:D1869_08390"/>
<comment type="subcellular location">
    <subcellularLocation>
        <location evidence="6">Cytoplasm</location>
    </subcellularLocation>
</comment>
<name>A0A650CH72_SULOH</name>
<dbReference type="GO" id="GO:0005737">
    <property type="term" value="C:cytoplasm"/>
    <property type="evidence" value="ECO:0007669"/>
    <property type="project" value="UniProtKB-SubCell"/>
</dbReference>
<dbReference type="NCBIfam" id="TIGR00302">
    <property type="entry name" value="phosphoribosylformylglycinamidine synthase subunit PurS"/>
    <property type="match status" value="1"/>
</dbReference>
<evidence type="ECO:0000256" key="2">
    <source>
        <dbReference type="ARBA" id="ARBA00022598"/>
    </source>
</evidence>
<organism evidence="7 8">
    <name type="scientific">Sulfurisphaera ohwakuensis</name>
    <dbReference type="NCBI Taxonomy" id="69656"/>
    <lineage>
        <taxon>Archaea</taxon>
        <taxon>Thermoproteota</taxon>
        <taxon>Thermoprotei</taxon>
        <taxon>Sulfolobales</taxon>
        <taxon>Sulfolobaceae</taxon>
        <taxon>Sulfurisphaera</taxon>
    </lineage>
</organism>
<dbReference type="EMBL" id="CP045484">
    <property type="protein sequence ID" value="QGR17204.1"/>
    <property type="molecule type" value="Genomic_DNA"/>
</dbReference>
<keyword evidence="4 6" id="KW-0658">Purine biosynthesis</keyword>
<dbReference type="NCBIfam" id="NF004450">
    <property type="entry name" value="PRK05783.1"/>
    <property type="match status" value="1"/>
</dbReference>
<evidence type="ECO:0000256" key="3">
    <source>
        <dbReference type="ARBA" id="ARBA00022741"/>
    </source>
</evidence>
<protein>
    <recommendedName>
        <fullName evidence="6">Phosphoribosylformylglycinamidine synthase subunit PurS</fullName>
        <shortName evidence="6">FGAM synthase</shortName>
        <ecNumber evidence="6">6.3.5.3</ecNumber>
    </recommendedName>
    <alternativeName>
        <fullName evidence="6">Formylglycinamide ribonucleotide amidotransferase subunit III</fullName>
        <shortName evidence="6">FGAR amidotransferase III</shortName>
        <shortName evidence="6">FGAR-AT III</shortName>
    </alternativeName>
    <alternativeName>
        <fullName evidence="6">Phosphoribosylformylglycinamidine synthase subunit III</fullName>
    </alternativeName>
</protein>
<dbReference type="UniPathway" id="UPA00074">
    <property type="reaction ID" value="UER00128"/>
</dbReference>
<keyword evidence="5 6" id="KW-0067">ATP-binding</keyword>
<dbReference type="Gene3D" id="3.30.1280.10">
    <property type="entry name" value="Phosphoribosylformylglycinamidine synthase subunit PurS"/>
    <property type="match status" value="1"/>
</dbReference>
<dbReference type="SUPFAM" id="SSF82697">
    <property type="entry name" value="PurS-like"/>
    <property type="match status" value="1"/>
</dbReference>
<evidence type="ECO:0000256" key="4">
    <source>
        <dbReference type="ARBA" id="ARBA00022755"/>
    </source>
</evidence>
<keyword evidence="2 6" id="KW-0436">Ligase</keyword>
<sequence length="92" mass="10720">MSKMLYRVELIITNKEGIRDPEGETIQRYVVSRFSDKITETRAGKYLVFRVNSSSQQEATELVKKLADEMRLYNPIVHKIEIRANKIEDSSN</sequence>
<keyword evidence="3 6" id="KW-0547">Nucleotide-binding</keyword>
<evidence type="ECO:0000313" key="7">
    <source>
        <dbReference type="EMBL" id="QGR17204.1"/>
    </source>
</evidence>
<keyword evidence="8" id="KW-1185">Reference proteome</keyword>
<reference evidence="7 8" key="1">
    <citation type="submission" date="2019-10" db="EMBL/GenBank/DDBJ databases">
        <title>Genome Sequences from Six Type Strain Members of the Archaeal Family Sulfolobaceae: Acidianus ambivalens, Acidianus infernus, Metallosphaera prunae, Stygiolobus azoricus, Sulfolobus metallicus, and Sulfurisphaera ohwakuensis.</title>
        <authorList>
            <person name="Counts J.A."/>
            <person name="Kelly R.M."/>
        </authorList>
    </citation>
    <scope>NUCLEOTIDE SEQUENCE [LARGE SCALE GENOMIC DNA]</scope>
    <source>
        <strain evidence="7 8">TA-1</strain>
    </source>
</reference>
<dbReference type="Pfam" id="PF02700">
    <property type="entry name" value="PurS"/>
    <property type="match status" value="1"/>
</dbReference>